<evidence type="ECO:0000313" key="2">
    <source>
        <dbReference type="Proteomes" id="UP000298652"/>
    </source>
</evidence>
<protein>
    <submittedName>
        <fullName evidence="1">Uncharacterized protein</fullName>
    </submittedName>
</protein>
<dbReference type="EMBL" id="CM016554">
    <property type="protein sequence ID" value="TKW26784.1"/>
    <property type="molecule type" value="Genomic_DNA"/>
</dbReference>
<accession>A0A4U6VEJ5</accession>
<gene>
    <name evidence="1" type="ORF">SEVIR_3G213900v2</name>
</gene>
<reference evidence="1" key="1">
    <citation type="submission" date="2019-03" db="EMBL/GenBank/DDBJ databases">
        <title>WGS assembly of Setaria viridis.</title>
        <authorList>
            <person name="Huang P."/>
            <person name="Jenkins J."/>
            <person name="Grimwood J."/>
            <person name="Barry K."/>
            <person name="Healey A."/>
            <person name="Mamidi S."/>
            <person name="Sreedasyam A."/>
            <person name="Shu S."/>
            <person name="Feldman M."/>
            <person name="Wu J."/>
            <person name="Yu Y."/>
            <person name="Chen C."/>
            <person name="Johnson J."/>
            <person name="Rokhsar D."/>
            <person name="Baxter I."/>
            <person name="Schmutz J."/>
            <person name="Brutnell T."/>
            <person name="Kellogg E."/>
        </authorList>
    </citation>
    <scope>NUCLEOTIDE SEQUENCE [LARGE SCALE GENOMIC DNA]</scope>
</reference>
<organism evidence="1 2">
    <name type="scientific">Setaria viridis</name>
    <name type="common">Green bristlegrass</name>
    <name type="synonym">Setaria italica subsp. viridis</name>
    <dbReference type="NCBI Taxonomy" id="4556"/>
    <lineage>
        <taxon>Eukaryota</taxon>
        <taxon>Viridiplantae</taxon>
        <taxon>Streptophyta</taxon>
        <taxon>Embryophyta</taxon>
        <taxon>Tracheophyta</taxon>
        <taxon>Spermatophyta</taxon>
        <taxon>Magnoliopsida</taxon>
        <taxon>Liliopsida</taxon>
        <taxon>Poales</taxon>
        <taxon>Poaceae</taxon>
        <taxon>PACMAD clade</taxon>
        <taxon>Panicoideae</taxon>
        <taxon>Panicodae</taxon>
        <taxon>Paniceae</taxon>
        <taxon>Cenchrinae</taxon>
        <taxon>Setaria</taxon>
    </lineage>
</organism>
<evidence type="ECO:0000313" key="1">
    <source>
        <dbReference type="EMBL" id="TKW26784.1"/>
    </source>
</evidence>
<dbReference type="Proteomes" id="UP000298652">
    <property type="component" value="Chromosome 3"/>
</dbReference>
<name>A0A4U6VEJ5_SETVI</name>
<dbReference type="AlphaFoldDB" id="A0A4U6VEJ5"/>
<dbReference type="Gramene" id="TKW26784">
    <property type="protein sequence ID" value="TKW26784"/>
    <property type="gene ID" value="SEVIR_3G213900v2"/>
</dbReference>
<sequence>MATRRARGRNRMPRTWGMDALTARLQVQSSALGADDCWFLDSHRYRLPLLLQGREVQEGVRCKHGFPYLVPLCRCASACARSAQCAAGATSHAKLGSIPE</sequence>
<keyword evidence="2" id="KW-1185">Reference proteome</keyword>
<proteinExistence type="predicted"/>